<dbReference type="HOGENOM" id="CLU_1714512_0_0_1"/>
<dbReference type="AlphaFoldDB" id="A0A0C9ZJU2"/>
<dbReference type="EMBL" id="KN835432">
    <property type="protein sequence ID" value="KIK37745.1"/>
    <property type="molecule type" value="Genomic_DNA"/>
</dbReference>
<proteinExistence type="predicted"/>
<evidence type="ECO:0000313" key="2">
    <source>
        <dbReference type="Proteomes" id="UP000054485"/>
    </source>
</evidence>
<dbReference type="InParanoid" id="A0A0C9ZJU2"/>
<reference evidence="2" key="2">
    <citation type="submission" date="2015-01" db="EMBL/GenBank/DDBJ databases">
        <title>Evolutionary Origins and Diversification of the Mycorrhizal Mutualists.</title>
        <authorList>
            <consortium name="DOE Joint Genome Institute"/>
            <consortium name="Mycorrhizal Genomics Consortium"/>
            <person name="Kohler A."/>
            <person name="Kuo A."/>
            <person name="Nagy L.G."/>
            <person name="Floudas D."/>
            <person name="Copeland A."/>
            <person name="Barry K.W."/>
            <person name="Cichocki N."/>
            <person name="Veneault-Fourrey C."/>
            <person name="LaButti K."/>
            <person name="Lindquist E.A."/>
            <person name="Lipzen A."/>
            <person name="Lundell T."/>
            <person name="Morin E."/>
            <person name="Murat C."/>
            <person name="Riley R."/>
            <person name="Ohm R."/>
            <person name="Sun H."/>
            <person name="Tunlid A."/>
            <person name="Henrissat B."/>
            <person name="Grigoriev I.V."/>
            <person name="Hibbett D.S."/>
            <person name="Martin F."/>
        </authorList>
    </citation>
    <scope>NUCLEOTIDE SEQUENCE [LARGE SCALE GENOMIC DNA]</scope>
    <source>
        <strain evidence="2">UH-Slu-Lm8-n1</strain>
    </source>
</reference>
<evidence type="ECO:0000313" key="1">
    <source>
        <dbReference type="EMBL" id="KIK37745.1"/>
    </source>
</evidence>
<reference evidence="1 2" key="1">
    <citation type="submission" date="2014-04" db="EMBL/GenBank/DDBJ databases">
        <authorList>
            <consortium name="DOE Joint Genome Institute"/>
            <person name="Kuo A."/>
            <person name="Ruytinx J."/>
            <person name="Rineau F."/>
            <person name="Colpaert J."/>
            <person name="Kohler A."/>
            <person name="Nagy L.G."/>
            <person name="Floudas D."/>
            <person name="Copeland A."/>
            <person name="Barry K.W."/>
            <person name="Cichocki N."/>
            <person name="Veneault-Fourrey C."/>
            <person name="LaButti K."/>
            <person name="Lindquist E.A."/>
            <person name="Lipzen A."/>
            <person name="Lundell T."/>
            <person name="Morin E."/>
            <person name="Murat C."/>
            <person name="Sun H."/>
            <person name="Tunlid A."/>
            <person name="Henrissat B."/>
            <person name="Grigoriev I.V."/>
            <person name="Hibbett D.S."/>
            <person name="Martin F."/>
            <person name="Nordberg H.P."/>
            <person name="Cantor M.N."/>
            <person name="Hua S.X."/>
        </authorList>
    </citation>
    <scope>NUCLEOTIDE SEQUENCE [LARGE SCALE GENOMIC DNA]</scope>
    <source>
        <strain evidence="1 2">UH-Slu-Lm8-n1</strain>
    </source>
</reference>
<organism evidence="1 2">
    <name type="scientific">Suillus luteus UH-Slu-Lm8-n1</name>
    <dbReference type="NCBI Taxonomy" id="930992"/>
    <lineage>
        <taxon>Eukaryota</taxon>
        <taxon>Fungi</taxon>
        <taxon>Dikarya</taxon>
        <taxon>Basidiomycota</taxon>
        <taxon>Agaricomycotina</taxon>
        <taxon>Agaricomycetes</taxon>
        <taxon>Agaricomycetidae</taxon>
        <taxon>Boletales</taxon>
        <taxon>Suillineae</taxon>
        <taxon>Suillaceae</taxon>
        <taxon>Suillus</taxon>
    </lineage>
</organism>
<protein>
    <submittedName>
        <fullName evidence="1">Uncharacterized protein</fullName>
    </submittedName>
</protein>
<accession>A0A0C9ZJU2</accession>
<gene>
    <name evidence="1" type="ORF">CY34DRAFT_442676</name>
</gene>
<dbReference type="Proteomes" id="UP000054485">
    <property type="component" value="Unassembled WGS sequence"/>
</dbReference>
<name>A0A0C9ZJU2_9AGAM</name>
<sequence length="153" mass="17521">MADSQTTHRIQGTRWTLHNAFGVDAAQGVCRDCCTPDVTLSSIHYIRKLTLHHIMAYDHQPHLPQYYITHSLTQTKPQQTNYFKNPNQHLYVACSVHICTQPIYFACSVHMPSSHSHLYVLCSYHSLFRRVSSSSNSMLLVGLSVCFSRFVCF</sequence>
<dbReference type="OrthoDB" id="2688927at2759"/>
<keyword evidence="2" id="KW-1185">Reference proteome</keyword>